<keyword evidence="3" id="KW-0731">Sigma factor</keyword>
<dbReference type="InterPro" id="IPR007627">
    <property type="entry name" value="RNA_pol_sigma70_r2"/>
</dbReference>
<dbReference type="InterPro" id="IPR013324">
    <property type="entry name" value="RNA_pol_sigma_r3/r4-like"/>
</dbReference>
<dbReference type="AlphaFoldDB" id="A0A5B2VZ81"/>
<evidence type="ECO:0000259" key="5">
    <source>
        <dbReference type="Pfam" id="PF04542"/>
    </source>
</evidence>
<evidence type="ECO:0000313" key="7">
    <source>
        <dbReference type="EMBL" id="KAA2245133.1"/>
    </source>
</evidence>
<comment type="similarity">
    <text evidence="1">Belongs to the sigma-70 factor family. ECF subfamily.</text>
</comment>
<dbReference type="InterPro" id="IPR014327">
    <property type="entry name" value="RNA_pol_sigma70_bacteroid"/>
</dbReference>
<dbReference type="PANTHER" id="PTHR43133:SF46">
    <property type="entry name" value="RNA POLYMERASE SIGMA-70 FACTOR ECF SUBFAMILY"/>
    <property type="match status" value="1"/>
</dbReference>
<dbReference type="GO" id="GO:0016987">
    <property type="term" value="F:sigma factor activity"/>
    <property type="evidence" value="ECO:0007669"/>
    <property type="project" value="UniProtKB-KW"/>
</dbReference>
<comment type="caution">
    <text evidence="7">The sequence shown here is derived from an EMBL/GenBank/DDBJ whole genome shotgun (WGS) entry which is preliminary data.</text>
</comment>
<protein>
    <submittedName>
        <fullName evidence="7">RNA polymerase sigma-70 factor</fullName>
    </submittedName>
</protein>
<dbReference type="InterPro" id="IPR036388">
    <property type="entry name" value="WH-like_DNA-bd_sf"/>
</dbReference>
<name>A0A5B2VZ81_9BACT</name>
<dbReference type="InterPro" id="IPR013325">
    <property type="entry name" value="RNA_pol_sigma_r2"/>
</dbReference>
<evidence type="ECO:0000256" key="3">
    <source>
        <dbReference type="ARBA" id="ARBA00023082"/>
    </source>
</evidence>
<dbReference type="Gene3D" id="1.10.1740.10">
    <property type="match status" value="1"/>
</dbReference>
<dbReference type="InterPro" id="IPR039425">
    <property type="entry name" value="RNA_pol_sigma-70-like"/>
</dbReference>
<dbReference type="EMBL" id="VUOC01000001">
    <property type="protein sequence ID" value="KAA2245133.1"/>
    <property type="molecule type" value="Genomic_DNA"/>
</dbReference>
<keyword evidence="4" id="KW-0804">Transcription</keyword>
<dbReference type="RefSeq" id="WP_149836529.1">
    <property type="nucleotide sequence ID" value="NZ_VUOC01000001.1"/>
</dbReference>
<dbReference type="Proteomes" id="UP000324611">
    <property type="component" value="Unassembled WGS sequence"/>
</dbReference>
<keyword evidence="8" id="KW-1185">Reference proteome</keyword>
<sequence length="181" mass="21404">MAGNIPIDEVFFTELFRQYAARIFHYFKKYVKQDHIAEDLMQELFANMWARRAFIKEDKNPEAYLFVSARNHLYNHLQKTLKTGRVITLQEVNPETTYSQAEEPIYYNAAYQEYRTVLNFMSPQRKKAFELSREYGLSYREIADTMGISIKTVESHIAAVLQVLRRKIGHLLLLAFLLLIR</sequence>
<reference evidence="7 8" key="2">
    <citation type="submission" date="2019-09" db="EMBL/GenBank/DDBJ databases">
        <authorList>
            <person name="Jin C."/>
        </authorList>
    </citation>
    <scope>NUCLEOTIDE SEQUENCE [LARGE SCALE GENOMIC DNA]</scope>
    <source>
        <strain evidence="7 8">BN140078</strain>
    </source>
</reference>
<reference evidence="7 8" key="1">
    <citation type="submission" date="2019-09" db="EMBL/GenBank/DDBJ databases">
        <title>Chitinophaga ginsengihumi sp. nov., isolated from soil of ginseng rhizosphere.</title>
        <authorList>
            <person name="Lee J."/>
        </authorList>
    </citation>
    <scope>NUCLEOTIDE SEQUENCE [LARGE SCALE GENOMIC DNA]</scope>
    <source>
        <strain evidence="7 8">BN140078</strain>
    </source>
</reference>
<dbReference type="GO" id="GO:0006352">
    <property type="term" value="P:DNA-templated transcription initiation"/>
    <property type="evidence" value="ECO:0007669"/>
    <property type="project" value="InterPro"/>
</dbReference>
<dbReference type="Pfam" id="PF04542">
    <property type="entry name" value="Sigma70_r2"/>
    <property type="match status" value="1"/>
</dbReference>
<evidence type="ECO:0000256" key="4">
    <source>
        <dbReference type="ARBA" id="ARBA00023163"/>
    </source>
</evidence>
<dbReference type="Gene3D" id="1.10.10.10">
    <property type="entry name" value="Winged helix-like DNA-binding domain superfamily/Winged helix DNA-binding domain"/>
    <property type="match status" value="1"/>
</dbReference>
<evidence type="ECO:0000313" key="8">
    <source>
        <dbReference type="Proteomes" id="UP000324611"/>
    </source>
</evidence>
<dbReference type="PANTHER" id="PTHR43133">
    <property type="entry name" value="RNA POLYMERASE ECF-TYPE SIGMA FACTO"/>
    <property type="match status" value="1"/>
</dbReference>
<accession>A0A5B2VZ81</accession>
<dbReference type="NCBIfam" id="TIGR02985">
    <property type="entry name" value="Sig70_bacteroi1"/>
    <property type="match status" value="1"/>
</dbReference>
<keyword evidence="2" id="KW-0805">Transcription regulation</keyword>
<gene>
    <name evidence="7" type="ORF">F0L74_03995</name>
</gene>
<evidence type="ECO:0000259" key="6">
    <source>
        <dbReference type="Pfam" id="PF08281"/>
    </source>
</evidence>
<organism evidence="7 8">
    <name type="scientific">Chitinophaga agrisoli</name>
    <dbReference type="NCBI Taxonomy" id="2607653"/>
    <lineage>
        <taxon>Bacteria</taxon>
        <taxon>Pseudomonadati</taxon>
        <taxon>Bacteroidota</taxon>
        <taxon>Chitinophagia</taxon>
        <taxon>Chitinophagales</taxon>
        <taxon>Chitinophagaceae</taxon>
        <taxon>Chitinophaga</taxon>
    </lineage>
</organism>
<proteinExistence type="inferred from homology"/>
<dbReference type="SUPFAM" id="SSF88946">
    <property type="entry name" value="Sigma2 domain of RNA polymerase sigma factors"/>
    <property type="match status" value="1"/>
</dbReference>
<evidence type="ECO:0000256" key="2">
    <source>
        <dbReference type="ARBA" id="ARBA00023015"/>
    </source>
</evidence>
<feature type="domain" description="RNA polymerase sigma-70 region 2" evidence="5">
    <location>
        <begin position="15"/>
        <end position="79"/>
    </location>
</feature>
<dbReference type="NCBIfam" id="TIGR02937">
    <property type="entry name" value="sigma70-ECF"/>
    <property type="match status" value="1"/>
</dbReference>
<dbReference type="SUPFAM" id="SSF88659">
    <property type="entry name" value="Sigma3 and sigma4 domains of RNA polymerase sigma factors"/>
    <property type="match status" value="1"/>
</dbReference>
<dbReference type="InterPro" id="IPR014284">
    <property type="entry name" value="RNA_pol_sigma-70_dom"/>
</dbReference>
<evidence type="ECO:0000256" key="1">
    <source>
        <dbReference type="ARBA" id="ARBA00010641"/>
    </source>
</evidence>
<dbReference type="GO" id="GO:0003677">
    <property type="term" value="F:DNA binding"/>
    <property type="evidence" value="ECO:0007669"/>
    <property type="project" value="InterPro"/>
</dbReference>
<dbReference type="InterPro" id="IPR013249">
    <property type="entry name" value="RNA_pol_sigma70_r4_t2"/>
</dbReference>
<dbReference type="Pfam" id="PF08281">
    <property type="entry name" value="Sigma70_r4_2"/>
    <property type="match status" value="1"/>
</dbReference>
<feature type="domain" description="RNA polymerase sigma factor 70 region 4 type 2" evidence="6">
    <location>
        <begin position="112"/>
        <end position="158"/>
    </location>
</feature>